<comment type="caution">
    <text evidence="1">The sequence shown here is derived from an EMBL/GenBank/DDBJ whole genome shotgun (WGS) entry which is preliminary data.</text>
</comment>
<sequence length="210" mass="23880">MWLKMTASLFMITTFVLGGVLLWLQLTQGSILAGGDEESFQPEASFTDASYYYFLPDEEIESLIDRAVTSTEGIGSYQLPVEYNGLNKPDVAFTYASPPSLRVMLEAGRVYSSYGRIPGVQEMKEKLNDEYFPIHVRFHKNRAYVYDTQLETNEATVYPEETVIRGNGEEAVHYFHKNDLPFDETASLVVEDSSDDAYFISYILDFSAYK</sequence>
<evidence type="ECO:0000313" key="2">
    <source>
        <dbReference type="Proteomes" id="UP000243650"/>
    </source>
</evidence>
<evidence type="ECO:0000313" key="1">
    <source>
        <dbReference type="EMBL" id="PRO65344.1"/>
    </source>
</evidence>
<keyword evidence="2" id="KW-1185">Reference proteome</keyword>
<accession>A0A2P6MGD7</accession>
<reference evidence="1 2" key="1">
    <citation type="submission" date="2018-03" db="EMBL/GenBank/DDBJ databases">
        <title>Bacillus urumqiensis sp. nov., a moderately haloalkaliphilic bacterium isolated from a salt lake.</title>
        <authorList>
            <person name="Zhao B."/>
            <person name="Liao Z."/>
        </authorList>
    </citation>
    <scope>NUCLEOTIDE SEQUENCE [LARGE SCALE GENOMIC DNA]</scope>
    <source>
        <strain evidence="1 2">BZ-SZ-XJ18</strain>
    </source>
</reference>
<organism evidence="1 2">
    <name type="scientific">Alkalicoccus urumqiensis</name>
    <name type="common">Bacillus urumqiensis</name>
    <dbReference type="NCBI Taxonomy" id="1548213"/>
    <lineage>
        <taxon>Bacteria</taxon>
        <taxon>Bacillati</taxon>
        <taxon>Bacillota</taxon>
        <taxon>Bacilli</taxon>
        <taxon>Bacillales</taxon>
        <taxon>Bacillaceae</taxon>
        <taxon>Alkalicoccus</taxon>
    </lineage>
</organism>
<dbReference type="Proteomes" id="UP000243650">
    <property type="component" value="Unassembled WGS sequence"/>
</dbReference>
<protein>
    <submittedName>
        <fullName evidence="1">Uncharacterized protein</fullName>
    </submittedName>
</protein>
<dbReference type="AlphaFoldDB" id="A0A2P6MGD7"/>
<gene>
    <name evidence="1" type="ORF">C6I21_09275</name>
</gene>
<proteinExistence type="predicted"/>
<dbReference type="EMBL" id="PVNS01000008">
    <property type="protein sequence ID" value="PRO65344.1"/>
    <property type="molecule type" value="Genomic_DNA"/>
</dbReference>
<name>A0A2P6MGD7_ALKUR</name>